<dbReference type="Gene3D" id="1.10.3210.10">
    <property type="entry name" value="Hypothetical protein af1432"/>
    <property type="match status" value="2"/>
</dbReference>
<dbReference type="PANTHER" id="PTHR43155">
    <property type="entry name" value="CYCLIC DI-GMP PHOSPHODIESTERASE PA4108-RELATED"/>
    <property type="match status" value="1"/>
</dbReference>
<evidence type="ECO:0000259" key="1">
    <source>
        <dbReference type="PROSITE" id="PS51832"/>
    </source>
</evidence>
<dbReference type="PANTHER" id="PTHR43155:SF2">
    <property type="entry name" value="CYCLIC DI-GMP PHOSPHODIESTERASE PA4108"/>
    <property type="match status" value="1"/>
</dbReference>
<gene>
    <name evidence="2" type="ORF">N47_F15880</name>
</gene>
<protein>
    <recommendedName>
        <fullName evidence="1">HD-GYP domain-containing protein</fullName>
    </recommendedName>
</protein>
<dbReference type="Pfam" id="PF01590">
    <property type="entry name" value="GAF"/>
    <property type="match status" value="1"/>
</dbReference>
<name>E1YH49_9BACT</name>
<dbReference type="PROSITE" id="PS51832">
    <property type="entry name" value="HD_GYP"/>
    <property type="match status" value="1"/>
</dbReference>
<organism evidence="2">
    <name type="scientific">uncultured Desulfobacterium sp</name>
    <dbReference type="NCBI Taxonomy" id="201089"/>
    <lineage>
        <taxon>Bacteria</taxon>
        <taxon>Pseudomonadati</taxon>
        <taxon>Thermodesulfobacteriota</taxon>
        <taxon>Desulfobacteria</taxon>
        <taxon>Desulfobacterales</taxon>
        <taxon>Desulfobacteriaceae</taxon>
        <taxon>Desulfobacterium</taxon>
        <taxon>environmental samples</taxon>
    </lineage>
</organism>
<dbReference type="AlphaFoldDB" id="E1YH49"/>
<dbReference type="Gene3D" id="3.30.450.40">
    <property type="match status" value="1"/>
</dbReference>
<evidence type="ECO:0000313" key="2">
    <source>
        <dbReference type="EMBL" id="CBX29893.1"/>
    </source>
</evidence>
<dbReference type="SMART" id="SM00471">
    <property type="entry name" value="HDc"/>
    <property type="match status" value="1"/>
</dbReference>
<sequence length="567" mass="64266">MAFSYGEGNEARTSLSEINILSKDQKLNNLLTSVISEVKHYAEEQIAHIKQDAKIGLALSSEKNIDKLLEMIVADARKMTNADAGTLYIIDKENKNLCFKILQNDTLDIRMGGTSGVKIDLPNVPLFMDGKQNHSNVSSHVAITGKIVNIPDVYEAEGFDFTGPMKYDASTGYRSKSMLVIPLRNHENDIIGVLQLLNSKNPQTGEAIAFPEEYIDETASLASQAAVALTNTQLIKDLKDLFYSFIKTIATAIDEKSPYTWGHINRVVDLSAMIAETINRSKKKQFSSINFDENELEEIRIAAWMHDVGKITTPEYIIDKSTKLQTVFDRINLLETRFNLIAQILENDYLKIKIKHSQNEKKLAMLDSELNEKLKNLENDFELIKAANIPGEILSEDDVKKIKEIAGKTYLFKNKKHPYISENELENLIVRQGSITVKERKIIENHAAVTYKILSQLPFPRKLVRVPEYASGHHEKLDGSGYPRALTKEELPLQSRIIAIADIFEALTAKDRPYKKPMNVKQALKIMNTMKKDNVIDPDIYDLFIEKKLFEKFIIKEADCKADRKLS</sequence>
<reference evidence="2" key="1">
    <citation type="journal article" date="2011" name="Environ. Microbiol.">
        <title>Genomic insights into the metabolic potential of the polycyclic aromatic hydrocarbon degrading sulfate-reducing Deltaproteobacterium N47.</title>
        <authorList>
            <person name="Bergmann F."/>
            <person name="Selesi D."/>
            <person name="Weinmaier T."/>
            <person name="Tischler P."/>
            <person name="Rattei T."/>
            <person name="Meckenstock R.U."/>
        </authorList>
    </citation>
    <scope>NUCLEOTIDE SEQUENCE</scope>
</reference>
<dbReference type="Pfam" id="PF13487">
    <property type="entry name" value="HD_5"/>
    <property type="match status" value="1"/>
</dbReference>
<dbReference type="InterPro" id="IPR029016">
    <property type="entry name" value="GAF-like_dom_sf"/>
</dbReference>
<accession>E1YH49</accession>
<dbReference type="InterPro" id="IPR003607">
    <property type="entry name" value="HD/PDEase_dom"/>
</dbReference>
<dbReference type="SUPFAM" id="SSF55781">
    <property type="entry name" value="GAF domain-like"/>
    <property type="match status" value="1"/>
</dbReference>
<dbReference type="CDD" id="cd00077">
    <property type="entry name" value="HDc"/>
    <property type="match status" value="1"/>
</dbReference>
<dbReference type="Pfam" id="PF01966">
    <property type="entry name" value="HD"/>
    <property type="match status" value="1"/>
</dbReference>
<dbReference type="EMBL" id="FR695873">
    <property type="protein sequence ID" value="CBX29893.1"/>
    <property type="molecule type" value="Genomic_DNA"/>
</dbReference>
<dbReference type="InterPro" id="IPR037522">
    <property type="entry name" value="HD_GYP_dom"/>
</dbReference>
<proteinExistence type="predicted"/>
<dbReference type="SUPFAM" id="SSF109604">
    <property type="entry name" value="HD-domain/PDEase-like"/>
    <property type="match status" value="1"/>
</dbReference>
<dbReference type="SMART" id="SM00065">
    <property type="entry name" value="GAF"/>
    <property type="match status" value="1"/>
</dbReference>
<dbReference type="InterPro" id="IPR006674">
    <property type="entry name" value="HD_domain"/>
</dbReference>
<feature type="domain" description="HD-GYP" evidence="1">
    <location>
        <begin position="357"/>
        <end position="560"/>
    </location>
</feature>
<dbReference type="InterPro" id="IPR003018">
    <property type="entry name" value="GAF"/>
</dbReference>